<dbReference type="GO" id="GO:0005886">
    <property type="term" value="C:plasma membrane"/>
    <property type="evidence" value="ECO:0007669"/>
    <property type="project" value="TreeGrafter"/>
</dbReference>
<dbReference type="InterPro" id="IPR003594">
    <property type="entry name" value="HATPase_dom"/>
</dbReference>
<evidence type="ECO:0000256" key="6">
    <source>
        <dbReference type="ARBA" id="ARBA00022777"/>
    </source>
</evidence>
<comment type="catalytic activity">
    <reaction evidence="1">
        <text>ATP + protein L-histidine = ADP + protein N-phospho-L-histidine.</text>
        <dbReference type="EC" id="2.7.13.3"/>
    </reaction>
</comment>
<dbReference type="Pfam" id="PF00512">
    <property type="entry name" value="HisKA"/>
    <property type="match status" value="1"/>
</dbReference>
<dbReference type="GO" id="GO:0004721">
    <property type="term" value="F:phosphoprotein phosphatase activity"/>
    <property type="evidence" value="ECO:0007669"/>
    <property type="project" value="TreeGrafter"/>
</dbReference>
<keyword evidence="8" id="KW-0472">Membrane</keyword>
<dbReference type="KEGG" id="cdc:CD196_1840"/>
<proteinExistence type="predicted"/>
<protein>
    <recommendedName>
        <fullName evidence="3">histidine kinase</fullName>
        <ecNumber evidence="3">2.7.13.3</ecNumber>
    </recommendedName>
</protein>
<evidence type="ECO:0000259" key="9">
    <source>
        <dbReference type="PROSITE" id="PS50109"/>
    </source>
</evidence>
<dbReference type="PANTHER" id="PTHR45453">
    <property type="entry name" value="PHOSPHATE REGULON SENSOR PROTEIN PHOR"/>
    <property type="match status" value="1"/>
</dbReference>
<dbReference type="SMART" id="SM00388">
    <property type="entry name" value="HisKA"/>
    <property type="match status" value="1"/>
</dbReference>
<evidence type="ECO:0000313" key="10">
    <source>
        <dbReference type="EMBL" id="CBA63516.1"/>
    </source>
</evidence>
<evidence type="ECO:0000256" key="2">
    <source>
        <dbReference type="ARBA" id="ARBA00004370"/>
    </source>
</evidence>
<dbReference type="EC" id="2.7.13.3" evidence="3"/>
<evidence type="ECO:0000256" key="1">
    <source>
        <dbReference type="ARBA" id="ARBA00000085"/>
    </source>
</evidence>
<dbReference type="SUPFAM" id="SSF47384">
    <property type="entry name" value="Homodimeric domain of signal transducing histidine kinase"/>
    <property type="match status" value="1"/>
</dbReference>
<evidence type="ECO:0000256" key="5">
    <source>
        <dbReference type="ARBA" id="ARBA00022679"/>
    </source>
</evidence>
<evidence type="ECO:0000256" key="4">
    <source>
        <dbReference type="ARBA" id="ARBA00022553"/>
    </source>
</evidence>
<dbReference type="InterPro" id="IPR036097">
    <property type="entry name" value="HisK_dim/P_sf"/>
</dbReference>
<keyword evidence="5" id="KW-0808">Transferase</keyword>
<keyword evidence="6 10" id="KW-0418">Kinase</keyword>
<reference evidence="10 11" key="1">
    <citation type="journal article" date="2009" name="Genome Biol.">
        <title>Comparative genome and phenotypic analysis of Clostridium difficile 027 strains provides insight into the evolution of a hypervirulent bacterium.</title>
        <authorList>
            <person name="Stabler R.A."/>
            <person name="He M."/>
            <person name="Dawson L."/>
            <person name="Martin M."/>
            <person name="Valiente E."/>
            <person name="Corton C."/>
            <person name="Lawley T.D."/>
            <person name="Sebaihia M."/>
            <person name="Quail M.A."/>
            <person name="Rose G."/>
            <person name="Gerding D.N."/>
            <person name="Gibert M."/>
            <person name="Popoff M.R."/>
            <person name="Parkhill J."/>
            <person name="Dougan G."/>
            <person name="Wren B.W."/>
        </authorList>
    </citation>
    <scope>NUCLEOTIDE SEQUENCE [LARGE SCALE GENOMIC DNA]</scope>
    <source>
        <strain evidence="10 11">CD196</strain>
    </source>
</reference>
<evidence type="ECO:0000256" key="7">
    <source>
        <dbReference type="ARBA" id="ARBA00023012"/>
    </source>
</evidence>
<name>A0A0H3N324_CLODC</name>
<feature type="transmembrane region" description="Helical" evidence="8">
    <location>
        <begin position="42"/>
        <end position="64"/>
    </location>
</feature>
<dbReference type="Proteomes" id="UP000002068">
    <property type="component" value="Chromosome"/>
</dbReference>
<dbReference type="InterPro" id="IPR005467">
    <property type="entry name" value="His_kinase_dom"/>
</dbReference>
<evidence type="ECO:0000256" key="8">
    <source>
        <dbReference type="SAM" id="Phobius"/>
    </source>
</evidence>
<feature type="transmembrane region" description="Helical" evidence="8">
    <location>
        <begin position="12"/>
        <end position="36"/>
    </location>
</feature>
<dbReference type="Pfam" id="PF02518">
    <property type="entry name" value="HATPase_c"/>
    <property type="match status" value="1"/>
</dbReference>
<keyword evidence="8" id="KW-1133">Transmembrane helix</keyword>
<feature type="domain" description="Histidine kinase" evidence="9">
    <location>
        <begin position="133"/>
        <end position="346"/>
    </location>
</feature>
<keyword evidence="7" id="KW-0902">Two-component regulatory system</keyword>
<comment type="subcellular location">
    <subcellularLocation>
        <location evidence="2">Membrane</location>
    </subcellularLocation>
</comment>
<dbReference type="InterPro" id="IPR004358">
    <property type="entry name" value="Sig_transdc_His_kin-like_C"/>
</dbReference>
<keyword evidence="4" id="KW-0597">Phosphoprotein</keyword>
<dbReference type="PANTHER" id="PTHR45453:SF1">
    <property type="entry name" value="PHOSPHATE REGULON SENSOR PROTEIN PHOR"/>
    <property type="match status" value="1"/>
</dbReference>
<keyword evidence="8" id="KW-0812">Transmembrane</keyword>
<dbReference type="AlphaFoldDB" id="A0A0H3N324"/>
<organism evidence="10 11">
    <name type="scientific">Clostridioides difficile (strain CD196)</name>
    <name type="common">Peptoclostridium difficile</name>
    <dbReference type="NCBI Taxonomy" id="645462"/>
    <lineage>
        <taxon>Bacteria</taxon>
        <taxon>Bacillati</taxon>
        <taxon>Bacillota</taxon>
        <taxon>Clostridia</taxon>
        <taxon>Peptostreptococcales</taxon>
        <taxon>Peptostreptococcaceae</taxon>
        <taxon>Clostridioides</taxon>
    </lineage>
</organism>
<dbReference type="InterPro" id="IPR036890">
    <property type="entry name" value="HATPase_C_sf"/>
</dbReference>
<dbReference type="Gene3D" id="3.30.565.10">
    <property type="entry name" value="Histidine kinase-like ATPase, C-terminal domain"/>
    <property type="match status" value="1"/>
</dbReference>
<evidence type="ECO:0000256" key="3">
    <source>
        <dbReference type="ARBA" id="ARBA00012438"/>
    </source>
</evidence>
<dbReference type="PRINTS" id="PR00344">
    <property type="entry name" value="BCTRLSENSOR"/>
</dbReference>
<dbReference type="CDD" id="cd00075">
    <property type="entry name" value="HATPase"/>
    <property type="match status" value="1"/>
</dbReference>
<dbReference type="InterPro" id="IPR003661">
    <property type="entry name" value="HisK_dim/P_dom"/>
</dbReference>
<dbReference type="Gene3D" id="1.10.287.130">
    <property type="match status" value="1"/>
</dbReference>
<sequence length="346" mass="39652">MKEMNFKKFSFSSIYLIIAVGIIFTAILFNISIYLITDDLKLIALLLIYTIVLCGFIALIIFLLHKKIVIFCSKICHTLDSMMNSEDNIEIELEEETILSRINHRLIRMYEVIQENRNSIAIEKADLQELVSDLSHQIKTPIANLKMINTTLLNQTFKTEIQKDFLMDMENQLDKLDFLMQSMVKTSRLETGIITLSKKKNSIYETIATALSGILFDAEKKNIEVTVDCDPNLYIIHDKKWTSEAIFNILDNAVKYTNSNGKIRVATECWVMYTKIDIIDNGKGISESHQAEIFKRFYREEDVHDIEGIGIGLYLSRKIISLQGGYIKVTSDIGKGSTFSIFLPNK</sequence>
<dbReference type="EMBL" id="FN538970">
    <property type="protein sequence ID" value="CBA63516.1"/>
    <property type="molecule type" value="Genomic_DNA"/>
</dbReference>
<dbReference type="InterPro" id="IPR050351">
    <property type="entry name" value="BphY/WalK/GraS-like"/>
</dbReference>
<dbReference type="SUPFAM" id="SSF55874">
    <property type="entry name" value="ATPase domain of HSP90 chaperone/DNA topoisomerase II/histidine kinase"/>
    <property type="match status" value="1"/>
</dbReference>
<dbReference type="CDD" id="cd00082">
    <property type="entry name" value="HisKA"/>
    <property type="match status" value="1"/>
</dbReference>
<dbReference type="HOGENOM" id="CLU_000445_89_3_9"/>
<accession>A0A0H3N324</accession>
<dbReference type="GO" id="GO:0000155">
    <property type="term" value="F:phosphorelay sensor kinase activity"/>
    <property type="evidence" value="ECO:0007669"/>
    <property type="project" value="InterPro"/>
</dbReference>
<gene>
    <name evidence="10" type="ordered locus">CD196_1840</name>
</gene>
<dbReference type="PROSITE" id="PS50109">
    <property type="entry name" value="HIS_KIN"/>
    <property type="match status" value="1"/>
</dbReference>
<dbReference type="SMART" id="SM00387">
    <property type="entry name" value="HATPase_c"/>
    <property type="match status" value="1"/>
</dbReference>
<dbReference type="GO" id="GO:0016036">
    <property type="term" value="P:cellular response to phosphate starvation"/>
    <property type="evidence" value="ECO:0007669"/>
    <property type="project" value="TreeGrafter"/>
</dbReference>
<evidence type="ECO:0000313" key="11">
    <source>
        <dbReference type="Proteomes" id="UP000002068"/>
    </source>
</evidence>